<evidence type="ECO:0000259" key="17">
    <source>
        <dbReference type="PROSITE" id="PS51068"/>
    </source>
</evidence>
<dbReference type="GO" id="GO:0034039">
    <property type="term" value="F:8-oxo-7,8-dihydroguanine DNA N-glycosylase activity"/>
    <property type="evidence" value="ECO:0007669"/>
    <property type="project" value="TreeGrafter"/>
</dbReference>
<dbReference type="PANTHER" id="PTHR22993">
    <property type="entry name" value="FORMAMIDOPYRIMIDINE-DNA GLYCOSYLASE"/>
    <property type="match status" value="1"/>
</dbReference>
<evidence type="ECO:0000256" key="9">
    <source>
        <dbReference type="ARBA" id="ARBA00022833"/>
    </source>
</evidence>
<comment type="catalytic activity">
    <reaction evidence="1">
        <text>Hydrolysis of DNA containing ring-opened 7-methylguanine residues, releasing 2,6-diamino-4-hydroxy-5-(N-methyl)formamidopyrimidine.</text>
        <dbReference type="EC" id="3.2.2.23"/>
    </reaction>
</comment>
<evidence type="ECO:0000256" key="7">
    <source>
        <dbReference type="ARBA" id="ARBA00022771"/>
    </source>
</evidence>
<dbReference type="PANTHER" id="PTHR22993:SF9">
    <property type="entry name" value="FORMAMIDOPYRIMIDINE-DNA GLYCOSYLASE"/>
    <property type="match status" value="1"/>
</dbReference>
<dbReference type="GO" id="GO:0008270">
    <property type="term" value="F:zinc ion binding"/>
    <property type="evidence" value="ECO:0007669"/>
    <property type="project" value="UniProtKB-KW"/>
</dbReference>
<dbReference type="GO" id="GO:0140078">
    <property type="term" value="F:class I DNA-(apurinic or apyrimidinic site) endonuclease activity"/>
    <property type="evidence" value="ECO:0007669"/>
    <property type="project" value="UniProtKB-EC"/>
</dbReference>
<evidence type="ECO:0000256" key="2">
    <source>
        <dbReference type="ARBA" id="ARBA00001947"/>
    </source>
</evidence>
<dbReference type="Pfam" id="PF01149">
    <property type="entry name" value="Fapy_DNA_glyco"/>
    <property type="match status" value="1"/>
</dbReference>
<evidence type="ECO:0000313" key="18">
    <source>
        <dbReference type="EMBL" id="SUZ95015.1"/>
    </source>
</evidence>
<evidence type="ECO:0000256" key="11">
    <source>
        <dbReference type="ARBA" id="ARBA00023204"/>
    </source>
</evidence>
<dbReference type="CDD" id="cd08966">
    <property type="entry name" value="EcFpg-like_N"/>
    <property type="match status" value="1"/>
</dbReference>
<evidence type="ECO:0008006" key="19">
    <source>
        <dbReference type="Google" id="ProtNLM"/>
    </source>
</evidence>
<dbReference type="Gene3D" id="3.20.190.10">
    <property type="entry name" value="MutM-like, N-terminal"/>
    <property type="match status" value="1"/>
</dbReference>
<gene>
    <name evidence="18" type="ORF">METZ01_LOCUS47869</name>
</gene>
<dbReference type="Gene3D" id="1.10.8.50">
    <property type="match status" value="1"/>
</dbReference>
<comment type="similarity">
    <text evidence="3">Belongs to the FPG family.</text>
</comment>
<dbReference type="PROSITE" id="PS51068">
    <property type="entry name" value="FPG_CAT"/>
    <property type="match status" value="1"/>
</dbReference>
<evidence type="ECO:0000256" key="4">
    <source>
        <dbReference type="ARBA" id="ARBA00011245"/>
    </source>
</evidence>
<dbReference type="InterPro" id="IPR010663">
    <property type="entry name" value="Znf_FPG/IleRS"/>
</dbReference>
<organism evidence="18">
    <name type="scientific">marine metagenome</name>
    <dbReference type="NCBI Taxonomy" id="408172"/>
    <lineage>
        <taxon>unclassified sequences</taxon>
        <taxon>metagenomes</taxon>
        <taxon>ecological metagenomes</taxon>
    </lineage>
</organism>
<evidence type="ECO:0000259" key="16">
    <source>
        <dbReference type="PROSITE" id="PS51066"/>
    </source>
</evidence>
<accession>A0A381RSZ7</accession>
<dbReference type="HAMAP" id="MF_00103">
    <property type="entry name" value="Fapy_DNA_glycosyl"/>
    <property type="match status" value="1"/>
</dbReference>
<dbReference type="SMART" id="SM00898">
    <property type="entry name" value="Fapy_DNA_glyco"/>
    <property type="match status" value="1"/>
</dbReference>
<dbReference type="GO" id="GO:0006284">
    <property type="term" value="P:base-excision repair"/>
    <property type="evidence" value="ECO:0007669"/>
    <property type="project" value="InterPro"/>
</dbReference>
<keyword evidence="13" id="KW-0511">Multifunctional enzyme</keyword>
<keyword evidence="9" id="KW-0862">Zinc</keyword>
<comment type="cofactor">
    <cofactor evidence="2">
        <name>Zn(2+)</name>
        <dbReference type="ChEBI" id="CHEBI:29105"/>
    </cofactor>
</comment>
<keyword evidence="11" id="KW-0234">DNA repair</keyword>
<dbReference type="AlphaFoldDB" id="A0A381RSZ7"/>
<dbReference type="InterPro" id="IPR012319">
    <property type="entry name" value="FPG_cat"/>
</dbReference>
<keyword evidence="14" id="KW-0326">Glycosidase</keyword>
<dbReference type="SUPFAM" id="SSF81624">
    <property type="entry name" value="N-terminal domain of MutM-like DNA repair proteins"/>
    <property type="match status" value="1"/>
</dbReference>
<feature type="non-terminal residue" evidence="18">
    <location>
        <position position="1"/>
    </location>
</feature>
<dbReference type="Pfam" id="PF06831">
    <property type="entry name" value="H2TH"/>
    <property type="match status" value="1"/>
</dbReference>
<dbReference type="InterPro" id="IPR015887">
    <property type="entry name" value="DNA_glyclase_Znf_dom_DNA_BS"/>
</dbReference>
<keyword evidence="10" id="KW-0238">DNA-binding</keyword>
<comment type="catalytic activity">
    <reaction evidence="15">
        <text>2'-deoxyribonucleotide-(2'-deoxyribose 5'-phosphate)-2'-deoxyribonucleotide-DNA = a 3'-end 2'-deoxyribonucleotide-(2,3-dehydro-2,3-deoxyribose 5'-phosphate)-DNA + a 5'-end 5'-phospho-2'-deoxyribonucleoside-DNA + H(+)</text>
        <dbReference type="Rhea" id="RHEA:66592"/>
        <dbReference type="Rhea" id="RHEA-COMP:13180"/>
        <dbReference type="Rhea" id="RHEA-COMP:16897"/>
        <dbReference type="Rhea" id="RHEA-COMP:17067"/>
        <dbReference type="ChEBI" id="CHEBI:15378"/>
        <dbReference type="ChEBI" id="CHEBI:136412"/>
        <dbReference type="ChEBI" id="CHEBI:157695"/>
        <dbReference type="ChEBI" id="CHEBI:167181"/>
        <dbReference type="EC" id="4.2.99.18"/>
    </reaction>
</comment>
<dbReference type="SMART" id="SM01232">
    <property type="entry name" value="H2TH"/>
    <property type="match status" value="1"/>
</dbReference>
<dbReference type="FunFam" id="1.10.8.50:FF:000003">
    <property type="entry name" value="Formamidopyrimidine-DNA glycosylase"/>
    <property type="match status" value="1"/>
</dbReference>
<dbReference type="InterPro" id="IPR010979">
    <property type="entry name" value="Ribosomal_uS13-like_H2TH"/>
</dbReference>
<evidence type="ECO:0000256" key="1">
    <source>
        <dbReference type="ARBA" id="ARBA00001668"/>
    </source>
</evidence>
<evidence type="ECO:0000256" key="5">
    <source>
        <dbReference type="ARBA" id="ARBA00022723"/>
    </source>
</evidence>
<dbReference type="PROSITE" id="PS51066">
    <property type="entry name" value="ZF_FPG_2"/>
    <property type="match status" value="1"/>
</dbReference>
<keyword evidence="12" id="KW-0456">Lyase</keyword>
<dbReference type="InterPro" id="IPR035937">
    <property type="entry name" value="FPG_N"/>
</dbReference>
<dbReference type="FunFam" id="3.20.190.10:FF:000001">
    <property type="entry name" value="Formamidopyrimidine-DNA glycosylase"/>
    <property type="match status" value="1"/>
</dbReference>
<evidence type="ECO:0000256" key="14">
    <source>
        <dbReference type="ARBA" id="ARBA00023295"/>
    </source>
</evidence>
<keyword evidence="8" id="KW-0378">Hydrolase</keyword>
<feature type="domain" description="Formamidopyrimidine-DNA glycosylase catalytic" evidence="17">
    <location>
        <begin position="2"/>
        <end position="114"/>
    </location>
</feature>
<keyword evidence="6" id="KW-0227">DNA damage</keyword>
<dbReference type="InterPro" id="IPR015886">
    <property type="entry name" value="H2TH_FPG"/>
</dbReference>
<dbReference type="NCBIfam" id="TIGR00577">
    <property type="entry name" value="fpg"/>
    <property type="match status" value="1"/>
</dbReference>
<dbReference type="GO" id="GO:0003684">
    <property type="term" value="F:damaged DNA binding"/>
    <property type="evidence" value="ECO:0007669"/>
    <property type="project" value="InterPro"/>
</dbReference>
<evidence type="ECO:0000256" key="3">
    <source>
        <dbReference type="ARBA" id="ARBA00009409"/>
    </source>
</evidence>
<feature type="domain" description="FPG-type" evidence="16">
    <location>
        <begin position="237"/>
        <end position="271"/>
    </location>
</feature>
<dbReference type="InterPro" id="IPR000214">
    <property type="entry name" value="Znf_DNA_glyclase/AP_lyase"/>
</dbReference>
<sequence length="271" mass="30751">VPELPEVETTLRGIEPHVLNLPIERISIRESKLRWKVPKKDLEENLLGNYFSSIKRRAKYLILNSKKGSLLIHLGMSGSLRILFEEVKPQKHDHIDIVFKNNCLLRFTDPRKFGSFLWSKDPEVHPLLKDLGPEPLGNSFSGEYLFQVSRKRKVPLKNFIMNAKVLAGVGNIYASEALFLAGIRPQKRAGTISSKQYDLLAFSIKELLQNSIDKGGTTLKDFVGSDNKPGYFKNELMVYGRAGKACKKCSSHLKEMRLSQRSSVYCPKCQT</sequence>
<comment type="subunit">
    <text evidence="4">Monomer.</text>
</comment>
<name>A0A381RSZ7_9ZZZZ</name>
<dbReference type="NCBIfam" id="NF002211">
    <property type="entry name" value="PRK01103.1"/>
    <property type="match status" value="1"/>
</dbReference>
<dbReference type="SUPFAM" id="SSF57716">
    <property type="entry name" value="Glucocorticoid receptor-like (DNA-binding domain)"/>
    <property type="match status" value="1"/>
</dbReference>
<reference evidence="18" key="1">
    <citation type="submission" date="2018-05" db="EMBL/GenBank/DDBJ databases">
        <authorList>
            <person name="Lanie J.A."/>
            <person name="Ng W.-L."/>
            <person name="Kazmierczak K.M."/>
            <person name="Andrzejewski T.M."/>
            <person name="Davidsen T.M."/>
            <person name="Wayne K.J."/>
            <person name="Tettelin H."/>
            <person name="Glass J.I."/>
            <person name="Rusch D."/>
            <person name="Podicherti R."/>
            <person name="Tsui H.-C.T."/>
            <person name="Winkler M.E."/>
        </authorList>
    </citation>
    <scope>NUCLEOTIDE SEQUENCE</scope>
</reference>
<evidence type="ECO:0000256" key="12">
    <source>
        <dbReference type="ARBA" id="ARBA00023239"/>
    </source>
</evidence>
<dbReference type="PROSITE" id="PS01242">
    <property type="entry name" value="ZF_FPG_1"/>
    <property type="match status" value="1"/>
</dbReference>
<evidence type="ECO:0000256" key="13">
    <source>
        <dbReference type="ARBA" id="ARBA00023268"/>
    </source>
</evidence>
<dbReference type="Pfam" id="PF06827">
    <property type="entry name" value="zf-FPG_IleRS"/>
    <property type="match status" value="1"/>
</dbReference>
<evidence type="ECO:0000256" key="6">
    <source>
        <dbReference type="ARBA" id="ARBA00022763"/>
    </source>
</evidence>
<evidence type="ECO:0000256" key="15">
    <source>
        <dbReference type="ARBA" id="ARBA00044632"/>
    </source>
</evidence>
<dbReference type="EMBL" id="UINC01002287">
    <property type="protein sequence ID" value="SUZ95015.1"/>
    <property type="molecule type" value="Genomic_DNA"/>
</dbReference>
<dbReference type="SUPFAM" id="SSF46946">
    <property type="entry name" value="S13-like H2TH domain"/>
    <property type="match status" value="1"/>
</dbReference>
<evidence type="ECO:0000256" key="8">
    <source>
        <dbReference type="ARBA" id="ARBA00022801"/>
    </source>
</evidence>
<keyword evidence="5" id="KW-0479">Metal-binding</keyword>
<dbReference type="InterPro" id="IPR020629">
    <property type="entry name" value="FPG_Glyclase"/>
</dbReference>
<proteinExistence type="inferred from homology"/>
<keyword evidence="7" id="KW-0863">Zinc-finger</keyword>
<evidence type="ECO:0000256" key="10">
    <source>
        <dbReference type="ARBA" id="ARBA00023125"/>
    </source>
</evidence>
<protein>
    <recommendedName>
        <fullName evidence="19">Formamidopyrimidine-DNA glycosylase catalytic domain-containing protein</fullName>
    </recommendedName>
</protein>